<gene>
    <name evidence="4" type="ORF">SAMN05444277_101539</name>
</gene>
<feature type="domain" description="HTH LytTR-type" evidence="3">
    <location>
        <begin position="144"/>
        <end position="247"/>
    </location>
</feature>
<dbReference type="InterPro" id="IPR046947">
    <property type="entry name" value="LytR-like"/>
</dbReference>
<protein>
    <submittedName>
        <fullName evidence="4">Two component transcriptional regulator, LytTR family</fullName>
    </submittedName>
</protein>
<dbReference type="AlphaFoldDB" id="A0A1I5S1L5"/>
<keyword evidence="1" id="KW-0597">Phosphoprotein</keyword>
<dbReference type="InterPro" id="IPR011006">
    <property type="entry name" value="CheY-like_superfamily"/>
</dbReference>
<dbReference type="SMART" id="SM00448">
    <property type="entry name" value="REC"/>
    <property type="match status" value="1"/>
</dbReference>
<dbReference type="Proteomes" id="UP000199031">
    <property type="component" value="Unassembled WGS sequence"/>
</dbReference>
<dbReference type="PANTHER" id="PTHR37299:SF1">
    <property type="entry name" value="STAGE 0 SPORULATION PROTEIN A HOMOLOG"/>
    <property type="match status" value="1"/>
</dbReference>
<feature type="modified residue" description="4-aspartylphosphate" evidence="1">
    <location>
        <position position="55"/>
    </location>
</feature>
<dbReference type="PANTHER" id="PTHR37299">
    <property type="entry name" value="TRANSCRIPTIONAL REGULATOR-RELATED"/>
    <property type="match status" value="1"/>
</dbReference>
<evidence type="ECO:0000259" key="2">
    <source>
        <dbReference type="PROSITE" id="PS50110"/>
    </source>
</evidence>
<dbReference type="GO" id="GO:0000156">
    <property type="term" value="F:phosphorelay response regulator activity"/>
    <property type="evidence" value="ECO:0007669"/>
    <property type="project" value="InterPro"/>
</dbReference>
<dbReference type="STRING" id="1465490.SAMN05444277_101539"/>
<evidence type="ECO:0000313" key="4">
    <source>
        <dbReference type="EMBL" id="SFP64698.1"/>
    </source>
</evidence>
<dbReference type="SUPFAM" id="SSF52172">
    <property type="entry name" value="CheY-like"/>
    <property type="match status" value="1"/>
</dbReference>
<dbReference type="SMART" id="SM00850">
    <property type="entry name" value="LytTR"/>
    <property type="match status" value="1"/>
</dbReference>
<dbReference type="OrthoDB" id="1646880at2"/>
<evidence type="ECO:0000259" key="3">
    <source>
        <dbReference type="PROSITE" id="PS50930"/>
    </source>
</evidence>
<name>A0A1I5S1L5_9BACT</name>
<evidence type="ECO:0000256" key="1">
    <source>
        <dbReference type="PROSITE-ProRule" id="PRU00169"/>
    </source>
</evidence>
<evidence type="ECO:0000313" key="5">
    <source>
        <dbReference type="Proteomes" id="UP000199031"/>
    </source>
</evidence>
<dbReference type="GO" id="GO:0003677">
    <property type="term" value="F:DNA binding"/>
    <property type="evidence" value="ECO:0007669"/>
    <property type="project" value="InterPro"/>
</dbReference>
<reference evidence="4 5" key="1">
    <citation type="submission" date="2016-10" db="EMBL/GenBank/DDBJ databases">
        <authorList>
            <person name="de Groot N.N."/>
        </authorList>
    </citation>
    <scope>NUCLEOTIDE SEQUENCE [LARGE SCALE GENOMIC DNA]</scope>
    <source>
        <strain evidence="4 5">DSM 28286</strain>
    </source>
</reference>
<dbReference type="PROSITE" id="PS50930">
    <property type="entry name" value="HTH_LYTTR"/>
    <property type="match status" value="1"/>
</dbReference>
<sequence>MIKSIIIDDEQYCIDALKTDIDKYCGNVEVSATCTSAKEGIFAIKKYKPRLIFLDVEMPWMNGFEMLELLDHIDFCIIFTTAHDKFAARAFRISAVDYLLKPVDINDLKTAIKKAEEKILASEGAINIENLLHNIKQPSQRQKIAFPQRDGYEFIPAENILYCHAEGAYTTVHLTGNKKLLVSRALGDIEEMLPEDVFQRIHHSIIVNVHHITNLIRSDGGYVMIDNGEKLIISKSKKDILLQRLGLKRD</sequence>
<feature type="domain" description="Response regulatory" evidence="2">
    <location>
        <begin position="3"/>
        <end position="116"/>
    </location>
</feature>
<dbReference type="EMBL" id="FOXQ01000001">
    <property type="protein sequence ID" value="SFP64698.1"/>
    <property type="molecule type" value="Genomic_DNA"/>
</dbReference>
<dbReference type="Gene3D" id="2.40.50.1020">
    <property type="entry name" value="LytTr DNA-binding domain"/>
    <property type="match status" value="1"/>
</dbReference>
<dbReference type="InterPro" id="IPR001789">
    <property type="entry name" value="Sig_transdc_resp-reg_receiver"/>
</dbReference>
<dbReference type="Gene3D" id="3.40.50.2300">
    <property type="match status" value="1"/>
</dbReference>
<dbReference type="PROSITE" id="PS50110">
    <property type="entry name" value="RESPONSE_REGULATORY"/>
    <property type="match status" value="1"/>
</dbReference>
<keyword evidence="5" id="KW-1185">Reference proteome</keyword>
<accession>A0A1I5S1L5</accession>
<organism evidence="4 5">
    <name type="scientific">Parafilimonas terrae</name>
    <dbReference type="NCBI Taxonomy" id="1465490"/>
    <lineage>
        <taxon>Bacteria</taxon>
        <taxon>Pseudomonadati</taxon>
        <taxon>Bacteroidota</taxon>
        <taxon>Chitinophagia</taxon>
        <taxon>Chitinophagales</taxon>
        <taxon>Chitinophagaceae</taxon>
        <taxon>Parafilimonas</taxon>
    </lineage>
</organism>
<proteinExistence type="predicted"/>
<dbReference type="Pfam" id="PF04397">
    <property type="entry name" value="LytTR"/>
    <property type="match status" value="1"/>
</dbReference>
<dbReference type="InterPro" id="IPR007492">
    <property type="entry name" value="LytTR_DNA-bd_dom"/>
</dbReference>
<dbReference type="RefSeq" id="WP_090654220.1">
    <property type="nucleotide sequence ID" value="NZ_FOXQ01000001.1"/>
</dbReference>
<dbReference type="Pfam" id="PF00072">
    <property type="entry name" value="Response_reg"/>
    <property type="match status" value="1"/>
</dbReference>